<evidence type="ECO:0000259" key="1">
    <source>
        <dbReference type="Pfam" id="PF20405"/>
    </source>
</evidence>
<dbReference type="Proteomes" id="UP000271339">
    <property type="component" value="Unassembled WGS sequence"/>
</dbReference>
<evidence type="ECO:0000313" key="4">
    <source>
        <dbReference type="Proteomes" id="UP000271339"/>
    </source>
</evidence>
<protein>
    <submittedName>
        <fullName evidence="3">Uncharacterized protein</fullName>
    </submittedName>
</protein>
<dbReference type="EMBL" id="REFC01000014">
    <property type="protein sequence ID" value="RMA57745.1"/>
    <property type="molecule type" value="Genomic_DNA"/>
</dbReference>
<name>A0A3L9YHY1_9FLAO</name>
<evidence type="ECO:0000259" key="2">
    <source>
        <dbReference type="Pfam" id="PF25218"/>
    </source>
</evidence>
<dbReference type="InterPro" id="IPR046517">
    <property type="entry name" value="DUF6695"/>
</dbReference>
<keyword evidence="4" id="KW-1185">Reference proteome</keyword>
<dbReference type="RefSeq" id="WP_121908102.1">
    <property type="nucleotide sequence ID" value="NZ_REFC01000014.1"/>
</dbReference>
<dbReference type="OrthoDB" id="695573at2"/>
<dbReference type="AlphaFoldDB" id="A0A3L9YHY1"/>
<feature type="domain" description="Type VI secretion system effector TseH-like" evidence="2">
    <location>
        <begin position="7"/>
        <end position="174"/>
    </location>
</feature>
<comment type="caution">
    <text evidence="3">The sequence shown here is derived from an EMBL/GenBank/DDBJ whole genome shotgun (WGS) entry which is preliminary data.</text>
</comment>
<proteinExistence type="predicted"/>
<dbReference type="InterPro" id="IPR057382">
    <property type="entry name" value="TseH"/>
</dbReference>
<organism evidence="3 4">
    <name type="scientific">Ulvibacter antarcticus</name>
    <dbReference type="NCBI Taxonomy" id="442714"/>
    <lineage>
        <taxon>Bacteria</taxon>
        <taxon>Pseudomonadati</taxon>
        <taxon>Bacteroidota</taxon>
        <taxon>Flavobacteriia</taxon>
        <taxon>Flavobacteriales</taxon>
        <taxon>Flavobacteriaceae</taxon>
        <taxon>Ulvibacter</taxon>
    </lineage>
</organism>
<feature type="domain" description="DUF6695" evidence="1">
    <location>
        <begin position="244"/>
        <end position="322"/>
    </location>
</feature>
<reference evidence="3 4" key="1">
    <citation type="submission" date="2018-10" db="EMBL/GenBank/DDBJ databases">
        <title>Genomic Encyclopedia of Archaeal and Bacterial Type Strains, Phase II (KMG-II): from individual species to whole genera.</title>
        <authorList>
            <person name="Goeker M."/>
        </authorList>
    </citation>
    <scope>NUCLEOTIDE SEQUENCE [LARGE SCALE GENOMIC DNA]</scope>
    <source>
        <strain evidence="3 4">DSM 23424</strain>
    </source>
</reference>
<accession>A0A3L9YHY1</accession>
<sequence>MKNTGKIIVLAYPDTFVTVSDEWICKFLPLVGLGTRHYIKAGHAALVLIENESGEARYFDFGRYVTPKGHGRVRGANTDVELILPFNALIDENHSLKNLKEFLLWLDANPQKTHGEGRLIASVCESVDYNLANDFIYTLQQKGSVRYGAFSQTESNCSRFVTDTILAATQEKEIQMALKFNKLFTPSTVGNVEKAATKNEVYVVENGVISGFNSTAFKENLTNYFHKNRPASEMRELPKLPINAQKLTGTGSNAWFELVSEKLPKDHFRIKRYNDHHEMDFDGIYKASEVFDATSPFQFIHDSHCGYCHILQKNKKIKFEKIVAYSEASSLLKVHSI</sequence>
<dbReference type="Pfam" id="PF25218">
    <property type="entry name" value="TseH"/>
    <property type="match status" value="1"/>
</dbReference>
<dbReference type="Pfam" id="PF20405">
    <property type="entry name" value="DUF6695"/>
    <property type="match status" value="1"/>
</dbReference>
<gene>
    <name evidence="3" type="ORF">BXY75_2550</name>
</gene>
<evidence type="ECO:0000313" key="3">
    <source>
        <dbReference type="EMBL" id="RMA57745.1"/>
    </source>
</evidence>